<evidence type="ECO:0000259" key="1">
    <source>
        <dbReference type="Pfam" id="PF13847"/>
    </source>
</evidence>
<dbReference type="InterPro" id="IPR029063">
    <property type="entry name" value="SAM-dependent_MTases_sf"/>
</dbReference>
<name>A0ABV8WWE7_9BACI</name>
<dbReference type="InterPro" id="IPR025714">
    <property type="entry name" value="Methyltranfer_dom"/>
</dbReference>
<dbReference type="GO" id="GO:0032259">
    <property type="term" value="P:methylation"/>
    <property type="evidence" value="ECO:0007669"/>
    <property type="project" value="UniProtKB-KW"/>
</dbReference>
<keyword evidence="2" id="KW-0489">Methyltransferase</keyword>
<evidence type="ECO:0000313" key="2">
    <source>
        <dbReference type="EMBL" id="MFC4403765.1"/>
    </source>
</evidence>
<dbReference type="PANTHER" id="PTHR43861">
    <property type="entry name" value="TRANS-ACONITATE 2-METHYLTRANSFERASE-RELATED"/>
    <property type="match status" value="1"/>
</dbReference>
<dbReference type="Gene3D" id="3.40.50.150">
    <property type="entry name" value="Vaccinia Virus protein VP39"/>
    <property type="match status" value="1"/>
</dbReference>
<accession>A0ABV8WWE7</accession>
<dbReference type="EMBL" id="JBHSDT010000008">
    <property type="protein sequence ID" value="MFC4403765.1"/>
    <property type="molecule type" value="Genomic_DNA"/>
</dbReference>
<dbReference type="Pfam" id="PF13847">
    <property type="entry name" value="Methyltransf_31"/>
    <property type="match status" value="1"/>
</dbReference>
<dbReference type="CDD" id="cd02440">
    <property type="entry name" value="AdoMet_MTases"/>
    <property type="match status" value="1"/>
</dbReference>
<organism evidence="2 3">
    <name type="scientific">Gracilibacillus xinjiangensis</name>
    <dbReference type="NCBI Taxonomy" id="1193282"/>
    <lineage>
        <taxon>Bacteria</taxon>
        <taxon>Bacillati</taxon>
        <taxon>Bacillota</taxon>
        <taxon>Bacilli</taxon>
        <taxon>Bacillales</taxon>
        <taxon>Bacillaceae</taxon>
        <taxon>Gracilibacillus</taxon>
    </lineage>
</organism>
<dbReference type="SUPFAM" id="SSF53335">
    <property type="entry name" value="S-adenosyl-L-methionine-dependent methyltransferases"/>
    <property type="match status" value="1"/>
</dbReference>
<dbReference type="Proteomes" id="UP001595882">
    <property type="component" value="Unassembled WGS sequence"/>
</dbReference>
<proteinExistence type="predicted"/>
<keyword evidence="2" id="KW-0808">Transferase</keyword>
<gene>
    <name evidence="2" type="ORF">ACFOY7_11855</name>
</gene>
<dbReference type="GO" id="GO:0008168">
    <property type="term" value="F:methyltransferase activity"/>
    <property type="evidence" value="ECO:0007669"/>
    <property type="project" value="UniProtKB-KW"/>
</dbReference>
<protein>
    <submittedName>
        <fullName evidence="2">Methyltransferase domain-containing protein</fullName>
    </submittedName>
</protein>
<evidence type="ECO:0000313" key="3">
    <source>
        <dbReference type="Proteomes" id="UP001595882"/>
    </source>
</evidence>
<dbReference type="RefSeq" id="WP_390252301.1">
    <property type="nucleotide sequence ID" value="NZ_JBHSDT010000008.1"/>
</dbReference>
<comment type="caution">
    <text evidence="2">The sequence shown here is derived from an EMBL/GenBank/DDBJ whole genome shotgun (WGS) entry which is preliminary data.</text>
</comment>
<feature type="domain" description="Methyltransferase" evidence="1">
    <location>
        <begin position="38"/>
        <end position="146"/>
    </location>
</feature>
<keyword evidence="3" id="KW-1185">Reference proteome</keyword>
<sequence length="268" mass="30403">MKNEEIARNRAQMPKRTTSIIDQRSLQNSHQRLTDFLQKGKNVLDIGCGTGVITADIAKKVAPGKVLGIDENKQFIESASNNFKEIDHLAFETKDLYKLEEENQFDVVTAARVLQWLTAPDMALSKMARATKPGGHVVVLDYNHEKIKWEPEAPTSMNHFYQAFLNWRSDAGMNNAIADHLAEMFSAIGLTDIEISVQHETVSKKDPDFQPKINIWAEVAESRGHQLVADGYLREEERARAVKEYREWIITSAESMQMYLLAVSGRKN</sequence>
<reference evidence="3" key="1">
    <citation type="journal article" date="2019" name="Int. J. Syst. Evol. Microbiol.">
        <title>The Global Catalogue of Microorganisms (GCM) 10K type strain sequencing project: providing services to taxonomists for standard genome sequencing and annotation.</title>
        <authorList>
            <consortium name="The Broad Institute Genomics Platform"/>
            <consortium name="The Broad Institute Genome Sequencing Center for Infectious Disease"/>
            <person name="Wu L."/>
            <person name="Ma J."/>
        </authorList>
    </citation>
    <scope>NUCLEOTIDE SEQUENCE [LARGE SCALE GENOMIC DNA]</scope>
    <source>
        <strain evidence="3">CCUG 37865</strain>
    </source>
</reference>